<evidence type="ECO:0000313" key="7">
    <source>
        <dbReference type="Proteomes" id="UP000265520"/>
    </source>
</evidence>
<comment type="caution">
    <text evidence="6">The sequence shown here is derived from an EMBL/GenBank/DDBJ whole genome shotgun (WGS) entry which is preliminary data.</text>
</comment>
<dbReference type="InterPro" id="IPR029510">
    <property type="entry name" value="Ald_DH_CS_GLU"/>
</dbReference>
<keyword evidence="2 4" id="KW-0560">Oxidoreductase</keyword>
<dbReference type="PROSITE" id="PS00687">
    <property type="entry name" value="ALDEHYDE_DEHYDR_GLU"/>
    <property type="match status" value="1"/>
</dbReference>
<dbReference type="GO" id="GO:0004029">
    <property type="term" value="F:aldehyde dehydrogenase (NAD+) activity"/>
    <property type="evidence" value="ECO:0007669"/>
    <property type="project" value="TreeGrafter"/>
</dbReference>
<evidence type="ECO:0000256" key="2">
    <source>
        <dbReference type="ARBA" id="ARBA00023002"/>
    </source>
</evidence>
<comment type="similarity">
    <text evidence="1 4">Belongs to the aldehyde dehydrogenase family.</text>
</comment>
<protein>
    <submittedName>
        <fullName evidence="6">Aldehyde dehydrogenase family 3 member H1-like</fullName>
    </submittedName>
</protein>
<dbReference type="Pfam" id="PF00171">
    <property type="entry name" value="Aldedh"/>
    <property type="match status" value="1"/>
</dbReference>
<feature type="domain" description="Aldehyde dehydrogenase" evidence="5">
    <location>
        <begin position="20"/>
        <end position="83"/>
    </location>
</feature>
<sequence>LSLDPVIGAIAAGEYMDNSSIRVVEGAVDETSALLQQKWDKIFYTGNGKVARIVMAAAAKNLTPVVLELGGKSPVIVDSNSNIN</sequence>
<feature type="active site" evidence="3">
    <location>
        <position position="68"/>
    </location>
</feature>
<dbReference type="PANTHER" id="PTHR43570">
    <property type="entry name" value="ALDEHYDE DEHYDROGENASE"/>
    <property type="match status" value="1"/>
</dbReference>
<dbReference type="SUPFAM" id="SSF53720">
    <property type="entry name" value="ALDH-like"/>
    <property type="match status" value="1"/>
</dbReference>
<keyword evidence="7" id="KW-1185">Reference proteome</keyword>
<dbReference type="Gene3D" id="3.40.309.10">
    <property type="entry name" value="Aldehyde Dehydrogenase, Chain A, domain 2"/>
    <property type="match status" value="1"/>
</dbReference>
<evidence type="ECO:0000313" key="6">
    <source>
        <dbReference type="EMBL" id="MCI21882.1"/>
    </source>
</evidence>
<reference evidence="6 7" key="1">
    <citation type="journal article" date="2018" name="Front. Plant Sci.">
        <title>Red Clover (Trifolium pratense) and Zigzag Clover (T. medium) - A Picture of Genomic Similarities and Differences.</title>
        <authorList>
            <person name="Dluhosova J."/>
            <person name="Istvanek J."/>
            <person name="Nedelnik J."/>
            <person name="Repkova J."/>
        </authorList>
    </citation>
    <scope>NUCLEOTIDE SEQUENCE [LARGE SCALE GENOMIC DNA]</scope>
    <source>
        <strain evidence="7">cv. 10/8</strain>
        <tissue evidence="6">Leaf</tissue>
    </source>
</reference>
<accession>A0A392QDC4</accession>
<dbReference type="Proteomes" id="UP000265520">
    <property type="component" value="Unassembled WGS sequence"/>
</dbReference>
<dbReference type="Gene3D" id="3.40.605.10">
    <property type="entry name" value="Aldehyde Dehydrogenase, Chain A, domain 1"/>
    <property type="match status" value="1"/>
</dbReference>
<dbReference type="AlphaFoldDB" id="A0A392QDC4"/>
<dbReference type="GO" id="GO:0005737">
    <property type="term" value="C:cytoplasm"/>
    <property type="evidence" value="ECO:0007669"/>
    <property type="project" value="TreeGrafter"/>
</dbReference>
<organism evidence="6 7">
    <name type="scientific">Trifolium medium</name>
    <dbReference type="NCBI Taxonomy" id="97028"/>
    <lineage>
        <taxon>Eukaryota</taxon>
        <taxon>Viridiplantae</taxon>
        <taxon>Streptophyta</taxon>
        <taxon>Embryophyta</taxon>
        <taxon>Tracheophyta</taxon>
        <taxon>Spermatophyta</taxon>
        <taxon>Magnoliopsida</taxon>
        <taxon>eudicotyledons</taxon>
        <taxon>Gunneridae</taxon>
        <taxon>Pentapetalae</taxon>
        <taxon>rosids</taxon>
        <taxon>fabids</taxon>
        <taxon>Fabales</taxon>
        <taxon>Fabaceae</taxon>
        <taxon>Papilionoideae</taxon>
        <taxon>50 kb inversion clade</taxon>
        <taxon>NPAAA clade</taxon>
        <taxon>Hologalegina</taxon>
        <taxon>IRL clade</taxon>
        <taxon>Trifolieae</taxon>
        <taxon>Trifolium</taxon>
    </lineage>
</organism>
<proteinExistence type="inferred from homology"/>
<dbReference type="InterPro" id="IPR012394">
    <property type="entry name" value="Aldehyde_DH_NAD(P)"/>
</dbReference>
<evidence type="ECO:0000259" key="5">
    <source>
        <dbReference type="Pfam" id="PF00171"/>
    </source>
</evidence>
<dbReference type="InterPro" id="IPR016162">
    <property type="entry name" value="Ald_DH_N"/>
</dbReference>
<feature type="non-terminal residue" evidence="6">
    <location>
        <position position="84"/>
    </location>
</feature>
<evidence type="ECO:0000256" key="3">
    <source>
        <dbReference type="PROSITE-ProRule" id="PRU10007"/>
    </source>
</evidence>
<dbReference type="InterPro" id="IPR016161">
    <property type="entry name" value="Ald_DH/histidinol_DH"/>
</dbReference>
<dbReference type="InterPro" id="IPR016163">
    <property type="entry name" value="Ald_DH_C"/>
</dbReference>
<name>A0A392QDC4_9FABA</name>
<evidence type="ECO:0000256" key="4">
    <source>
        <dbReference type="RuleBase" id="RU003345"/>
    </source>
</evidence>
<evidence type="ECO:0000256" key="1">
    <source>
        <dbReference type="ARBA" id="ARBA00009986"/>
    </source>
</evidence>
<dbReference type="EMBL" id="LXQA010127301">
    <property type="protein sequence ID" value="MCI21882.1"/>
    <property type="molecule type" value="Genomic_DNA"/>
</dbReference>
<feature type="non-terminal residue" evidence="6">
    <location>
        <position position="1"/>
    </location>
</feature>
<dbReference type="GO" id="GO:0006081">
    <property type="term" value="P:aldehyde metabolic process"/>
    <property type="evidence" value="ECO:0007669"/>
    <property type="project" value="InterPro"/>
</dbReference>
<dbReference type="PANTHER" id="PTHR43570:SF16">
    <property type="entry name" value="ALDEHYDE DEHYDROGENASE TYPE III, ISOFORM Q"/>
    <property type="match status" value="1"/>
</dbReference>
<dbReference type="InterPro" id="IPR015590">
    <property type="entry name" value="Aldehyde_DH_dom"/>
</dbReference>